<dbReference type="Proteomes" id="UP001228139">
    <property type="component" value="Chromosome"/>
</dbReference>
<evidence type="ECO:0000313" key="1">
    <source>
        <dbReference type="EMBL" id="WLS79718.1"/>
    </source>
</evidence>
<sequence>MRNIETKEMQASPEVIESLLNAARMDERRNRAVVFSSRLTFLAEKIASGGVSTVEAAELIREEAEEIQRQAQELH</sequence>
<dbReference type="Pfam" id="PF10809">
    <property type="entry name" value="DUF2732"/>
    <property type="match status" value="1"/>
</dbReference>
<organism evidence="1 2">
    <name type="scientific">Erwinia pyri</name>
    <dbReference type="NCBI Taxonomy" id="3062598"/>
    <lineage>
        <taxon>Bacteria</taxon>
        <taxon>Pseudomonadati</taxon>
        <taxon>Pseudomonadota</taxon>
        <taxon>Gammaproteobacteria</taxon>
        <taxon>Enterobacterales</taxon>
        <taxon>Erwiniaceae</taxon>
        <taxon>Erwinia</taxon>
    </lineage>
</organism>
<proteinExistence type="predicted"/>
<reference evidence="1 2" key="1">
    <citation type="submission" date="2023-07" db="EMBL/GenBank/DDBJ databases">
        <title>Pathogenic bacteria of pear tree diseases.</title>
        <authorList>
            <person name="Zhang Z."/>
            <person name="He L."/>
            <person name="Huang R."/>
        </authorList>
    </citation>
    <scope>NUCLEOTIDE SEQUENCE [LARGE SCALE GENOMIC DNA]</scope>
    <source>
        <strain evidence="1 2">DE2</strain>
    </source>
</reference>
<gene>
    <name evidence="1" type="ORF">Q3V30_04200</name>
</gene>
<dbReference type="InterPro" id="IPR020126">
    <property type="entry name" value="DUF2732"/>
</dbReference>
<dbReference type="KEGG" id="epi:Q3V30_04200"/>
<keyword evidence="2" id="KW-1185">Reference proteome</keyword>
<protein>
    <submittedName>
        <fullName evidence="1">DUF2732 family protein</fullName>
    </submittedName>
</protein>
<dbReference type="RefSeq" id="WP_306210764.1">
    <property type="nucleotide sequence ID" value="NZ_CP132353.1"/>
</dbReference>
<dbReference type="EMBL" id="CP132353">
    <property type="protein sequence ID" value="WLS79718.1"/>
    <property type="molecule type" value="Genomic_DNA"/>
</dbReference>
<name>A0AA50HRE4_9GAMM</name>
<accession>A0AA50HRE4</accession>
<evidence type="ECO:0000313" key="2">
    <source>
        <dbReference type="Proteomes" id="UP001228139"/>
    </source>
</evidence>
<dbReference type="AlphaFoldDB" id="A0AA50HRE4"/>